<evidence type="ECO:0000313" key="2">
    <source>
        <dbReference type="EMBL" id="CAA9250954.1"/>
    </source>
</evidence>
<reference evidence="2" key="1">
    <citation type="submission" date="2020-02" db="EMBL/GenBank/DDBJ databases">
        <authorList>
            <person name="Meier V. D."/>
        </authorList>
    </citation>
    <scope>NUCLEOTIDE SEQUENCE</scope>
    <source>
        <strain evidence="2">AVDCRST_MAG56</strain>
    </source>
</reference>
<dbReference type="Gene3D" id="3.40.430.10">
    <property type="entry name" value="Dihydrofolate Reductase, subunit A"/>
    <property type="match status" value="1"/>
</dbReference>
<dbReference type="InterPro" id="IPR024072">
    <property type="entry name" value="DHFR-like_dom_sf"/>
</dbReference>
<keyword evidence="2" id="KW-0560">Oxidoreductase</keyword>
<dbReference type="AlphaFoldDB" id="A0A6J4IHM4"/>
<accession>A0A6J4IHM4</accession>
<dbReference type="SUPFAM" id="SSF53597">
    <property type="entry name" value="Dihydrofolate reductase-like"/>
    <property type="match status" value="1"/>
</dbReference>
<organism evidence="2">
    <name type="scientific">uncultured Cytophagales bacterium</name>
    <dbReference type="NCBI Taxonomy" id="158755"/>
    <lineage>
        <taxon>Bacteria</taxon>
        <taxon>Pseudomonadati</taxon>
        <taxon>Bacteroidota</taxon>
        <taxon>Sphingobacteriia</taxon>
        <taxon>Sphingobacteriales</taxon>
        <taxon>environmental samples</taxon>
    </lineage>
</organism>
<name>A0A6J4IHM4_9SPHI</name>
<dbReference type="PANTHER" id="PTHR38011">
    <property type="entry name" value="DIHYDROFOLATE REDUCTASE FAMILY PROTEIN (AFU_ORTHOLOGUE AFUA_8G06820)"/>
    <property type="match status" value="1"/>
</dbReference>
<dbReference type="PANTHER" id="PTHR38011:SF11">
    <property type="entry name" value="2,5-DIAMINO-6-RIBOSYLAMINO-4(3H)-PYRIMIDINONE 5'-PHOSPHATE REDUCTASE"/>
    <property type="match status" value="1"/>
</dbReference>
<feature type="domain" description="Bacterial bifunctional deaminase-reductase C-terminal" evidence="1">
    <location>
        <begin position="3"/>
        <end position="165"/>
    </location>
</feature>
<dbReference type="InterPro" id="IPR002734">
    <property type="entry name" value="RibDG_C"/>
</dbReference>
<protein>
    <submittedName>
        <fullName evidence="2">Dihydrofolate reductase</fullName>
        <ecNumber evidence="2">1.5.1.3</ecNumber>
    </submittedName>
</protein>
<dbReference type="Pfam" id="PF01872">
    <property type="entry name" value="RibD_C"/>
    <property type="match status" value="1"/>
</dbReference>
<evidence type="ECO:0000259" key="1">
    <source>
        <dbReference type="Pfam" id="PF01872"/>
    </source>
</evidence>
<dbReference type="EC" id="1.5.1.3" evidence="2"/>
<dbReference type="EMBL" id="CADCTQ010000177">
    <property type="protein sequence ID" value="CAA9250954.1"/>
    <property type="molecule type" value="Genomic_DNA"/>
</dbReference>
<proteinExistence type="predicted"/>
<dbReference type="GO" id="GO:0008703">
    <property type="term" value="F:5-amino-6-(5-phosphoribosylamino)uracil reductase activity"/>
    <property type="evidence" value="ECO:0007669"/>
    <property type="project" value="InterPro"/>
</dbReference>
<dbReference type="GO" id="GO:0004146">
    <property type="term" value="F:dihydrofolate reductase activity"/>
    <property type="evidence" value="ECO:0007669"/>
    <property type="project" value="UniProtKB-EC"/>
</dbReference>
<dbReference type="InterPro" id="IPR050765">
    <property type="entry name" value="Riboflavin_Biosynth_HTPR"/>
</dbReference>
<gene>
    <name evidence="2" type="ORF">AVDCRST_MAG56-1933</name>
</gene>
<dbReference type="GO" id="GO:0009231">
    <property type="term" value="P:riboflavin biosynthetic process"/>
    <property type="evidence" value="ECO:0007669"/>
    <property type="project" value="InterPro"/>
</dbReference>
<sequence>MRKLKLYIAASLDGKIARPDGGLDWLPDPTAEDYGYQAFYDSVDTTLMGYKTYEVCVGFGPWHYQGKTTYVFSRDPSKSCVPEAKLVAEDPVAFVKKLKEGPGRDIWLVGGGEIVTLLHDAGLVDTYVLALIPVILGAGIELFPGIKAQANLRLTEHRVFPNGAVMLYLEKGVQELGS</sequence>